<name>A0A928YU04_9GAMM</name>
<keyword evidence="4 7" id="KW-0456">Lyase</keyword>
<evidence type="ECO:0000256" key="2">
    <source>
        <dbReference type="ARBA" id="ARBA00012224"/>
    </source>
</evidence>
<evidence type="ECO:0000259" key="6">
    <source>
        <dbReference type="Pfam" id="PF00155"/>
    </source>
</evidence>
<evidence type="ECO:0000256" key="1">
    <source>
        <dbReference type="ARBA" id="ARBA00001933"/>
    </source>
</evidence>
<evidence type="ECO:0000313" key="7">
    <source>
        <dbReference type="EMBL" id="MBE8717539.1"/>
    </source>
</evidence>
<dbReference type="PANTHER" id="PTHR43525:SF1">
    <property type="entry name" value="PROTEIN MALY"/>
    <property type="match status" value="1"/>
</dbReference>
<feature type="domain" description="Aminotransferase class I/classII large" evidence="6">
    <location>
        <begin position="44"/>
        <end position="387"/>
    </location>
</feature>
<dbReference type="InterPro" id="IPR015422">
    <property type="entry name" value="PyrdxlP-dep_Trfase_small"/>
</dbReference>
<dbReference type="EMBL" id="PRDL01000001">
    <property type="protein sequence ID" value="MBE8717539.1"/>
    <property type="molecule type" value="Genomic_DNA"/>
</dbReference>
<dbReference type="AlphaFoldDB" id="A0A928YU04"/>
<evidence type="ECO:0000256" key="5">
    <source>
        <dbReference type="ARBA" id="ARBA00037974"/>
    </source>
</evidence>
<dbReference type="InterPro" id="IPR015424">
    <property type="entry name" value="PyrdxlP-dep_Trfase"/>
</dbReference>
<organism evidence="7 8">
    <name type="scientific">Cellvibrio polysaccharolyticus</name>
    <dbReference type="NCBI Taxonomy" id="2082724"/>
    <lineage>
        <taxon>Bacteria</taxon>
        <taxon>Pseudomonadati</taxon>
        <taxon>Pseudomonadota</taxon>
        <taxon>Gammaproteobacteria</taxon>
        <taxon>Cellvibrionales</taxon>
        <taxon>Cellvibrionaceae</taxon>
        <taxon>Cellvibrio</taxon>
    </lineage>
</organism>
<dbReference type="GO" id="GO:0047804">
    <property type="term" value="F:cysteine-S-conjugate beta-lyase activity"/>
    <property type="evidence" value="ECO:0007669"/>
    <property type="project" value="UniProtKB-EC"/>
</dbReference>
<sequence length="394" mass="43869">MLLPNFDIPVQREGTASLKFDGRQQVFGRADVNPLWVADMDFASPDCIQAAIAERNQHPVYGYSLLPDSFYQSVIDWFATRHHWQIKREWIVAAPGVVSSLHAACLAFAGEGEGVIIQPPVYHPFLGAIQKTRRQPLLNPLQAGVDGYRMDFQQLEILARDARLLMLCSPHNPVGRVWRRDELLQLLDIARRNKLYIISDDIHADLVFSESKHTMLAALGEGFEAYLAERVITAVSPNKSFNIPGLGLSCLIIPNAESRQKIQAAYDLIAANYANPLSLVAFTAAYQQGGEWLDALLKYLQGNRDFVFNKVQQGLPLLKVSRSEGTCLMWLDCRSLKLDDAALRDFMINTCGVGLSPGLQFGEQGSGFMRLNIGTRRERLAEALTAIEAGIKTL</sequence>
<evidence type="ECO:0000256" key="3">
    <source>
        <dbReference type="ARBA" id="ARBA00022898"/>
    </source>
</evidence>
<dbReference type="SUPFAM" id="SSF53383">
    <property type="entry name" value="PLP-dependent transferases"/>
    <property type="match status" value="1"/>
</dbReference>
<dbReference type="Gene3D" id="3.40.640.10">
    <property type="entry name" value="Type I PLP-dependent aspartate aminotransferase-like (Major domain)"/>
    <property type="match status" value="1"/>
</dbReference>
<dbReference type="InterPro" id="IPR004839">
    <property type="entry name" value="Aminotransferase_I/II_large"/>
</dbReference>
<comment type="cofactor">
    <cofactor evidence="1">
        <name>pyridoxal 5'-phosphate</name>
        <dbReference type="ChEBI" id="CHEBI:597326"/>
    </cofactor>
</comment>
<comment type="similarity">
    <text evidence="5">Belongs to the class-II pyridoxal-phosphate-dependent aminotransferase family. MalY/PatB cystathionine beta-lyase subfamily.</text>
</comment>
<evidence type="ECO:0000256" key="4">
    <source>
        <dbReference type="ARBA" id="ARBA00023239"/>
    </source>
</evidence>
<dbReference type="InterPro" id="IPR051798">
    <property type="entry name" value="Class-II_PLP-Dep_Aminotrans"/>
</dbReference>
<dbReference type="Pfam" id="PF00155">
    <property type="entry name" value="Aminotran_1_2"/>
    <property type="match status" value="1"/>
</dbReference>
<proteinExistence type="inferred from homology"/>
<dbReference type="Proteomes" id="UP000652567">
    <property type="component" value="Unassembled WGS sequence"/>
</dbReference>
<dbReference type="PANTHER" id="PTHR43525">
    <property type="entry name" value="PROTEIN MALY"/>
    <property type="match status" value="1"/>
</dbReference>
<dbReference type="GO" id="GO:0030170">
    <property type="term" value="F:pyridoxal phosphate binding"/>
    <property type="evidence" value="ECO:0007669"/>
    <property type="project" value="InterPro"/>
</dbReference>
<dbReference type="NCBIfam" id="TIGR04350">
    <property type="entry name" value="C_S_lyase_PatB"/>
    <property type="match status" value="1"/>
</dbReference>
<comment type="caution">
    <text evidence="7">The sequence shown here is derived from an EMBL/GenBank/DDBJ whole genome shotgun (WGS) entry which is preliminary data.</text>
</comment>
<evidence type="ECO:0000313" key="8">
    <source>
        <dbReference type="Proteomes" id="UP000652567"/>
    </source>
</evidence>
<dbReference type="CDD" id="cd00609">
    <property type="entry name" value="AAT_like"/>
    <property type="match status" value="1"/>
</dbReference>
<dbReference type="InterPro" id="IPR027619">
    <property type="entry name" value="C-S_lyase_PatB-like"/>
</dbReference>
<protein>
    <recommendedName>
        <fullName evidence="2">cysteine-S-conjugate beta-lyase</fullName>
        <ecNumber evidence="2">4.4.1.13</ecNumber>
    </recommendedName>
</protein>
<keyword evidence="8" id="KW-1185">Reference proteome</keyword>
<dbReference type="InterPro" id="IPR015421">
    <property type="entry name" value="PyrdxlP-dep_Trfase_major"/>
</dbReference>
<dbReference type="RefSeq" id="WP_193909443.1">
    <property type="nucleotide sequence ID" value="NZ_PRDL01000001.1"/>
</dbReference>
<accession>A0A928YU04</accession>
<gene>
    <name evidence="7" type="ORF">C4F51_10085</name>
</gene>
<dbReference type="Gene3D" id="3.90.1150.10">
    <property type="entry name" value="Aspartate Aminotransferase, domain 1"/>
    <property type="match status" value="1"/>
</dbReference>
<dbReference type="EC" id="4.4.1.13" evidence="2"/>
<reference evidence="7" key="1">
    <citation type="submission" date="2018-07" db="EMBL/GenBank/DDBJ databases">
        <title>Genome assembly of strain Ka43.</title>
        <authorList>
            <person name="Kukolya J."/>
            <person name="Nagy I."/>
            <person name="Horvath B."/>
            <person name="Toth A."/>
        </authorList>
    </citation>
    <scope>NUCLEOTIDE SEQUENCE</scope>
    <source>
        <strain evidence="7">KB43</strain>
    </source>
</reference>
<keyword evidence="3" id="KW-0663">Pyridoxal phosphate</keyword>